<gene>
    <name evidence="2" type="ORF">HMPREF0372_00016</name>
</gene>
<dbReference type="Pfam" id="PF12687">
    <property type="entry name" value="DUF3801"/>
    <property type="match status" value="1"/>
</dbReference>
<dbReference type="AlphaFoldDB" id="G9YKK6"/>
<evidence type="ECO:0000313" key="3">
    <source>
        <dbReference type="Proteomes" id="UP000004459"/>
    </source>
</evidence>
<dbReference type="GeneID" id="63972851"/>
<dbReference type="InterPro" id="IPR024234">
    <property type="entry name" value="DUF3801"/>
</dbReference>
<dbReference type="Proteomes" id="UP000004459">
    <property type="component" value="Unassembled WGS sequence"/>
</dbReference>
<evidence type="ECO:0000313" key="2">
    <source>
        <dbReference type="EMBL" id="EHM55460.1"/>
    </source>
</evidence>
<evidence type="ECO:0000256" key="1">
    <source>
        <dbReference type="SAM" id="MobiDB-lite"/>
    </source>
</evidence>
<protein>
    <recommendedName>
        <fullName evidence="4">DUF3801 domain-containing protein</fullName>
    </recommendedName>
</protein>
<sequence length="247" mass="27964">MNIGGGEAADQMVRMLLSGTEVVIRLSGSALKNLLALTLALARNHKKLSGKVNLGKMLRETRDLRQFSMTPEQYKEFQHRARKQKLLFATVRDRDGRGKLIDVILPVTELDRANQIFQRMLYQEPDRQPEAPTPERERTKERTSPEKGPQERQRHPKTPTARQDPPQTPTQGRQSGQTAPHQADPPKKESRSGRGSRDTRTSSSTPQGQGTMTERPSVEGRLRAYRAQLERSSVPAKEKTKSRPKTR</sequence>
<reference evidence="2 3" key="1">
    <citation type="submission" date="2011-08" db="EMBL/GenBank/DDBJ databases">
        <authorList>
            <person name="Weinstock G."/>
            <person name="Sodergren E."/>
            <person name="Clifton S."/>
            <person name="Fulton L."/>
            <person name="Fulton B."/>
            <person name="Courtney L."/>
            <person name="Fronick C."/>
            <person name="Harrison M."/>
            <person name="Strong C."/>
            <person name="Farmer C."/>
            <person name="Delahaunty K."/>
            <person name="Markovic C."/>
            <person name="Hall O."/>
            <person name="Minx P."/>
            <person name="Tomlinson C."/>
            <person name="Mitreva M."/>
            <person name="Hou S."/>
            <person name="Chen J."/>
            <person name="Wollam A."/>
            <person name="Pepin K.H."/>
            <person name="Johnson M."/>
            <person name="Bhonagiri V."/>
            <person name="Zhang X."/>
            <person name="Suruliraj S."/>
            <person name="Warren W."/>
            <person name="Chinwalla A."/>
            <person name="Mardis E.R."/>
            <person name="Wilson R.K."/>
        </authorList>
    </citation>
    <scope>NUCLEOTIDE SEQUENCE [LARGE SCALE GENOMIC DNA]</scope>
    <source>
        <strain evidence="2 3">ATCC 29863</strain>
    </source>
</reference>
<dbReference type="RefSeq" id="WP_007487801.1">
    <property type="nucleotide sequence ID" value="NZ_JH417619.1"/>
</dbReference>
<dbReference type="EMBL" id="AGCK01000003">
    <property type="protein sequence ID" value="EHM55460.1"/>
    <property type="molecule type" value="Genomic_DNA"/>
</dbReference>
<feature type="region of interest" description="Disordered" evidence="1">
    <location>
        <begin position="120"/>
        <end position="247"/>
    </location>
</feature>
<feature type="compositionally biased region" description="Basic and acidic residues" evidence="1">
    <location>
        <begin position="184"/>
        <end position="200"/>
    </location>
</feature>
<name>G9YKK6_FLAPL</name>
<feature type="compositionally biased region" description="Basic and acidic residues" evidence="1">
    <location>
        <begin position="124"/>
        <end position="153"/>
    </location>
</feature>
<comment type="caution">
    <text evidence="2">The sequence shown here is derived from an EMBL/GenBank/DDBJ whole genome shotgun (WGS) entry which is preliminary data.</text>
</comment>
<dbReference type="HOGENOM" id="CLU_1127559_0_0_9"/>
<organism evidence="2 3">
    <name type="scientific">Flavonifractor plautii ATCC 29863</name>
    <dbReference type="NCBI Taxonomy" id="411475"/>
    <lineage>
        <taxon>Bacteria</taxon>
        <taxon>Bacillati</taxon>
        <taxon>Bacillota</taxon>
        <taxon>Clostridia</taxon>
        <taxon>Eubacteriales</taxon>
        <taxon>Oscillospiraceae</taxon>
        <taxon>Flavonifractor</taxon>
    </lineage>
</organism>
<feature type="compositionally biased region" description="Polar residues" evidence="1">
    <location>
        <begin position="169"/>
        <end position="180"/>
    </location>
</feature>
<proteinExistence type="predicted"/>
<accession>G9YKK6</accession>
<dbReference type="PATRIC" id="fig|411475.3.peg.12"/>
<evidence type="ECO:0008006" key="4">
    <source>
        <dbReference type="Google" id="ProtNLM"/>
    </source>
</evidence>